<comment type="subcellular location">
    <subcellularLocation>
        <location evidence="1">Nucleus</location>
    </subcellularLocation>
</comment>
<dbReference type="CDD" id="cd00086">
    <property type="entry name" value="homeodomain"/>
    <property type="match status" value="1"/>
</dbReference>
<keyword evidence="5" id="KW-1185">Reference proteome</keyword>
<dbReference type="InterPro" id="IPR009057">
    <property type="entry name" value="Homeodomain-like_sf"/>
</dbReference>
<feature type="region of interest" description="Disordered" evidence="2">
    <location>
        <begin position="107"/>
        <end position="128"/>
    </location>
</feature>
<keyword evidence="1" id="KW-0539">Nucleus</keyword>
<feature type="region of interest" description="Disordered" evidence="2">
    <location>
        <begin position="261"/>
        <end position="284"/>
    </location>
</feature>
<evidence type="ECO:0000256" key="2">
    <source>
        <dbReference type="SAM" id="MobiDB-lite"/>
    </source>
</evidence>
<dbReference type="SUPFAM" id="SSF46689">
    <property type="entry name" value="Homeodomain-like"/>
    <property type="match status" value="1"/>
</dbReference>
<dbReference type="Gene3D" id="1.10.10.60">
    <property type="entry name" value="Homeodomain-like"/>
    <property type="match status" value="1"/>
</dbReference>
<keyword evidence="1" id="KW-0238">DNA-binding</keyword>
<name>A0ABQ8X548_9EUKA</name>
<organism evidence="4 5">
    <name type="scientific">Anaeramoeba flamelloides</name>
    <dbReference type="NCBI Taxonomy" id="1746091"/>
    <lineage>
        <taxon>Eukaryota</taxon>
        <taxon>Metamonada</taxon>
        <taxon>Anaeramoebidae</taxon>
        <taxon>Anaeramoeba</taxon>
    </lineage>
</organism>
<evidence type="ECO:0000256" key="1">
    <source>
        <dbReference type="PROSITE-ProRule" id="PRU00108"/>
    </source>
</evidence>
<sequence>MTFITTNNELTTRWQPSNINYDDLFLKSQEQKSYFYENNNSCELNGFTEDYGSDFEMLWCDDFYSHDSSGMMTDENWSYNFKEKTLTQLDSNSNPDQDQKTYIHTNINTNTNTNTNITSNSNSSSDSRLKMEQNVEKIPISHQKTDQINSQNDQLNNYPENFNNNNNNQETQREFHNLNNNLTNYDLKKRKSKQNMNLKKKHSIKKIALILKSNQIKKAHKPSYDRGNTETKLFLNKIINNTLETKKQGDVNVNQRGIKQERQNEQERENQQERENEQEIENKEKRGTAKIIKIKEERKDKKKKYVRLKKDLQGSQKKYSLKLDSNLIQNKIQDYIKSHKHSNKNQNDIISTNSTSALPKKSRKRKKSLSVSKNSSKIIKKYRLHIGNNKNNSKSKRKRTHYFKIGITVRNKTTKKSQKIFEKWFSKYNLKKRGPYPDHKTRQKLSKITGTSELKVIRWFGQRRRIEKERWLTGEISKPVWLNEKGKSIKKNNKYKY</sequence>
<evidence type="ECO:0000313" key="4">
    <source>
        <dbReference type="EMBL" id="KAJ6227345.1"/>
    </source>
</evidence>
<evidence type="ECO:0000313" key="5">
    <source>
        <dbReference type="Proteomes" id="UP001150062"/>
    </source>
</evidence>
<evidence type="ECO:0000259" key="3">
    <source>
        <dbReference type="PROSITE" id="PS50071"/>
    </source>
</evidence>
<proteinExistence type="predicted"/>
<feature type="compositionally biased region" description="Polar residues" evidence="2">
    <location>
        <begin position="344"/>
        <end position="357"/>
    </location>
</feature>
<feature type="DNA-binding region" description="Homeobox" evidence="1">
    <location>
        <begin position="412"/>
        <end position="471"/>
    </location>
</feature>
<gene>
    <name evidence="4" type="ORF">M0813_09926</name>
</gene>
<dbReference type="Proteomes" id="UP001150062">
    <property type="component" value="Unassembled WGS sequence"/>
</dbReference>
<comment type="caution">
    <text evidence="4">The sequence shown here is derived from an EMBL/GenBank/DDBJ whole genome shotgun (WGS) entry which is preliminary data.</text>
</comment>
<accession>A0ABQ8X548</accession>
<dbReference type="EMBL" id="JAOAOG010000336">
    <property type="protein sequence ID" value="KAJ6227345.1"/>
    <property type="molecule type" value="Genomic_DNA"/>
</dbReference>
<reference evidence="4" key="1">
    <citation type="submission" date="2022-08" db="EMBL/GenBank/DDBJ databases">
        <title>Novel sulfate-reducing endosymbionts in the free-living metamonad Anaeramoeba.</title>
        <authorList>
            <person name="Jerlstrom-Hultqvist J."/>
            <person name="Cepicka I."/>
            <person name="Gallot-Lavallee L."/>
            <person name="Salas-Leiva D."/>
            <person name="Curtis B.A."/>
            <person name="Zahonova K."/>
            <person name="Pipaliya S."/>
            <person name="Dacks J."/>
            <person name="Roger A.J."/>
        </authorList>
    </citation>
    <scope>NUCLEOTIDE SEQUENCE</scope>
    <source>
        <strain evidence="4">Schooner1</strain>
    </source>
</reference>
<dbReference type="InterPro" id="IPR001356">
    <property type="entry name" value="HD"/>
</dbReference>
<dbReference type="SMART" id="SM00389">
    <property type="entry name" value="HOX"/>
    <property type="match status" value="1"/>
</dbReference>
<feature type="compositionally biased region" description="Low complexity" evidence="2">
    <location>
        <begin position="107"/>
        <end position="125"/>
    </location>
</feature>
<protein>
    <recommendedName>
        <fullName evidence="3">Homeobox domain-containing protein</fullName>
    </recommendedName>
</protein>
<feature type="domain" description="Homeobox" evidence="3">
    <location>
        <begin position="410"/>
        <end position="470"/>
    </location>
</feature>
<dbReference type="PROSITE" id="PS50071">
    <property type="entry name" value="HOMEOBOX_2"/>
    <property type="match status" value="1"/>
</dbReference>
<keyword evidence="1" id="KW-0371">Homeobox</keyword>
<feature type="region of interest" description="Disordered" evidence="2">
    <location>
        <begin position="339"/>
        <end position="374"/>
    </location>
</feature>